<dbReference type="EMBL" id="BMED01000004">
    <property type="protein sequence ID" value="GGC89681.1"/>
    <property type="molecule type" value="Genomic_DNA"/>
</dbReference>
<comment type="caution">
    <text evidence="3">The sequence shown here is derived from an EMBL/GenBank/DDBJ whole genome shotgun (WGS) entry which is preliminary data.</text>
</comment>
<reference evidence="3" key="1">
    <citation type="journal article" date="2014" name="Int. J. Syst. Evol. Microbiol.">
        <title>Complete genome sequence of Corynebacterium casei LMG S-19264T (=DSM 44701T), isolated from a smear-ripened cheese.</title>
        <authorList>
            <consortium name="US DOE Joint Genome Institute (JGI-PGF)"/>
            <person name="Walter F."/>
            <person name="Albersmeier A."/>
            <person name="Kalinowski J."/>
            <person name="Ruckert C."/>
        </authorList>
    </citation>
    <scope>NUCLEOTIDE SEQUENCE</scope>
    <source>
        <strain evidence="3">CGMCC 1.10998</strain>
    </source>
</reference>
<dbReference type="PIRSF" id="PIRSF029644">
    <property type="entry name" value="UCP029644"/>
    <property type="match status" value="1"/>
</dbReference>
<reference evidence="3" key="2">
    <citation type="submission" date="2020-09" db="EMBL/GenBank/DDBJ databases">
        <authorList>
            <person name="Sun Q."/>
            <person name="Zhou Y."/>
        </authorList>
    </citation>
    <scope>NUCLEOTIDE SEQUENCE</scope>
    <source>
        <strain evidence="3">CGMCC 1.10998</strain>
    </source>
</reference>
<gene>
    <name evidence="3" type="ORF">GCM10011396_41150</name>
</gene>
<dbReference type="PROSITE" id="PS51782">
    <property type="entry name" value="LYSM"/>
    <property type="match status" value="1"/>
</dbReference>
<dbReference type="Pfam" id="PF01476">
    <property type="entry name" value="LysM"/>
    <property type="match status" value="1"/>
</dbReference>
<dbReference type="PANTHER" id="PTHR38731">
    <property type="entry name" value="LIPL45-RELATED LIPOPROTEIN-RELATED"/>
    <property type="match status" value="1"/>
</dbReference>
<organism evidence="3 4">
    <name type="scientific">Undibacterium terreum</name>
    <dbReference type="NCBI Taxonomy" id="1224302"/>
    <lineage>
        <taxon>Bacteria</taxon>
        <taxon>Pseudomonadati</taxon>
        <taxon>Pseudomonadota</taxon>
        <taxon>Betaproteobacteria</taxon>
        <taxon>Burkholderiales</taxon>
        <taxon>Oxalobacteraceae</taxon>
        <taxon>Undibacterium</taxon>
    </lineage>
</organism>
<accession>A0A916UVV7</accession>
<dbReference type="Gene3D" id="2.60.120.1440">
    <property type="match status" value="1"/>
</dbReference>
<dbReference type="InterPro" id="IPR013783">
    <property type="entry name" value="Ig-like_fold"/>
</dbReference>
<dbReference type="InterPro" id="IPR016930">
    <property type="entry name" value="UCP029644"/>
</dbReference>
<evidence type="ECO:0000313" key="3">
    <source>
        <dbReference type="EMBL" id="GGC89681.1"/>
    </source>
</evidence>
<dbReference type="InterPro" id="IPR006860">
    <property type="entry name" value="FecR"/>
</dbReference>
<name>A0A916UVV7_9BURK</name>
<feature type="signal peptide" evidence="1">
    <location>
        <begin position="1"/>
        <end position="27"/>
    </location>
</feature>
<keyword evidence="4" id="KW-1185">Reference proteome</keyword>
<dbReference type="PANTHER" id="PTHR38731:SF1">
    <property type="entry name" value="FECR PROTEIN DOMAIN-CONTAINING PROTEIN"/>
    <property type="match status" value="1"/>
</dbReference>
<evidence type="ECO:0000259" key="2">
    <source>
        <dbReference type="PROSITE" id="PS51782"/>
    </source>
</evidence>
<sequence length="566" mass="60936">MYTAFRFTFLLALGLSFSVLSMQPACAAKTAGEPGTVVNTPPDMTYYALKGDTLSSIALRYTEKLSNWSIIGKRNKIGNDRTIPVGSAILIPLELLPEEMSSAKVVALAGQATAKNTAGAETALEIGATLTEGSQISTSRNGFLSLVLPDNSRISIPSNSQVKLSKLRMAKYTQSPRTEITLVQGRVESTVTPLESNKGRFEVRSPLAIAGVRGTHFRVGVNDNGIASEVLGGKVAVGKPEKPATVLLPAGQGNIVSRNAVGKPVALLNPPTLSGNYQLQEKPTVQISIDKMERATAYRAQIASDSQAQNLLAEGRVSGLDTDTRFKFDGLPDGQYFVRATAIDGVGLEGLPVILPFTLKARPEPPFSVQPKAKLRADKVDFAWTEAADAKTYRLQVANDAAFKDILLDQTGITDIRLTADTLKPGTYFWRAASISQKNGQPDQGPFSDAQRFVLMPPQQAMAPFTDGGDKELSFNWPSEPGQKFLVQIGRDAGFTSLYLSQELDKSELRIPRPDAGQYFIRVRATDPDGYIGAFSSTQKVSIYSRWTTSNGEALMSSGGAVRAGY</sequence>
<proteinExistence type="predicted"/>
<dbReference type="AlphaFoldDB" id="A0A916UVV7"/>
<dbReference type="CDD" id="cd00118">
    <property type="entry name" value="LysM"/>
    <property type="match status" value="1"/>
</dbReference>
<dbReference type="InterPro" id="IPR018392">
    <property type="entry name" value="LysM"/>
</dbReference>
<evidence type="ECO:0000313" key="4">
    <source>
        <dbReference type="Proteomes" id="UP000637423"/>
    </source>
</evidence>
<protein>
    <recommendedName>
        <fullName evidence="2">LysM domain-containing protein</fullName>
    </recommendedName>
</protein>
<dbReference type="Gene3D" id="2.60.40.10">
    <property type="entry name" value="Immunoglobulins"/>
    <property type="match status" value="2"/>
</dbReference>
<keyword evidence="1" id="KW-0732">Signal</keyword>
<feature type="domain" description="LysM" evidence="2">
    <location>
        <begin position="44"/>
        <end position="91"/>
    </location>
</feature>
<evidence type="ECO:0000256" key="1">
    <source>
        <dbReference type="SAM" id="SignalP"/>
    </source>
</evidence>
<dbReference type="RefSeq" id="WP_188567977.1">
    <property type="nucleotide sequence ID" value="NZ_BMED01000004.1"/>
</dbReference>
<dbReference type="Gene3D" id="3.10.350.10">
    <property type="entry name" value="LysM domain"/>
    <property type="match status" value="1"/>
</dbReference>
<dbReference type="Proteomes" id="UP000637423">
    <property type="component" value="Unassembled WGS sequence"/>
</dbReference>
<feature type="chain" id="PRO_5037069949" description="LysM domain-containing protein" evidence="1">
    <location>
        <begin position="28"/>
        <end position="566"/>
    </location>
</feature>
<dbReference type="Pfam" id="PF04773">
    <property type="entry name" value="FecR"/>
    <property type="match status" value="1"/>
</dbReference>
<dbReference type="InterPro" id="IPR036779">
    <property type="entry name" value="LysM_dom_sf"/>
</dbReference>